<feature type="region of interest" description="Disordered" evidence="1">
    <location>
        <begin position="1"/>
        <end position="32"/>
    </location>
</feature>
<organism evidence="2">
    <name type="scientific">uncultured Caudovirales phage</name>
    <dbReference type="NCBI Taxonomy" id="2100421"/>
    <lineage>
        <taxon>Viruses</taxon>
        <taxon>Duplodnaviria</taxon>
        <taxon>Heunggongvirae</taxon>
        <taxon>Uroviricota</taxon>
        <taxon>Caudoviricetes</taxon>
        <taxon>Peduoviridae</taxon>
        <taxon>Maltschvirus</taxon>
        <taxon>Maltschvirus maltsch</taxon>
    </lineage>
</organism>
<sequence>MKMPKESLTEPAKAGNLANLSSSERLSLRETMNQTEAREWISRYKKKIREEGKREAFHWWTTTLEDIAKRRGSQAASDLRERMNALKEQND</sequence>
<evidence type="ECO:0000313" key="2">
    <source>
        <dbReference type="EMBL" id="CAB4123450.1"/>
    </source>
</evidence>
<accession>A0A6J5KTK9</accession>
<evidence type="ECO:0000256" key="1">
    <source>
        <dbReference type="SAM" id="MobiDB-lite"/>
    </source>
</evidence>
<feature type="region of interest" description="Disordered" evidence="1">
    <location>
        <begin position="70"/>
        <end position="91"/>
    </location>
</feature>
<dbReference type="EMBL" id="LR796171">
    <property type="protein sequence ID" value="CAB4123450.1"/>
    <property type="molecule type" value="Genomic_DNA"/>
</dbReference>
<feature type="compositionally biased region" description="Basic and acidic residues" evidence="1">
    <location>
        <begin position="78"/>
        <end position="91"/>
    </location>
</feature>
<name>A0A6J5KTK9_9CAUD</name>
<gene>
    <name evidence="2" type="ORF">UFOVP43_31</name>
</gene>
<reference evidence="2" key="1">
    <citation type="submission" date="2020-04" db="EMBL/GenBank/DDBJ databases">
        <authorList>
            <person name="Chiriac C."/>
            <person name="Salcher M."/>
            <person name="Ghai R."/>
            <person name="Kavagutti S V."/>
        </authorList>
    </citation>
    <scope>NUCLEOTIDE SEQUENCE</scope>
</reference>
<proteinExistence type="predicted"/>
<protein>
    <submittedName>
        <fullName evidence="2">Uncharacterized protein</fullName>
    </submittedName>
</protein>